<dbReference type="GO" id="GO:0005344">
    <property type="term" value="F:oxygen carrier activity"/>
    <property type="evidence" value="ECO:0007669"/>
    <property type="project" value="UniProtKB-UniRule"/>
</dbReference>
<dbReference type="InterPro" id="IPR016339">
    <property type="entry name" value="Hemoglobin_trunc_I"/>
</dbReference>
<evidence type="ECO:0000256" key="8">
    <source>
        <dbReference type="PIRSR" id="PIRSR601486-1"/>
    </source>
</evidence>
<evidence type="ECO:0000256" key="5">
    <source>
        <dbReference type="ARBA" id="ARBA00023004"/>
    </source>
</evidence>
<evidence type="ECO:0000256" key="1">
    <source>
        <dbReference type="ARBA" id="ARBA00009660"/>
    </source>
</evidence>
<gene>
    <name evidence="9" type="ORF">FHR37_004757</name>
    <name evidence="10" type="ORF">SAMN05421678_10182</name>
</gene>
<evidence type="ECO:0000256" key="4">
    <source>
        <dbReference type="ARBA" id="ARBA00022723"/>
    </source>
</evidence>
<dbReference type="CDD" id="cd00454">
    <property type="entry name" value="TrHb1_N"/>
    <property type="match status" value="1"/>
</dbReference>
<protein>
    <recommendedName>
        <fullName evidence="6">Group 1 truncated hemoglobin</fullName>
    </recommendedName>
</protein>
<dbReference type="GO" id="GO:0046872">
    <property type="term" value="F:metal ion binding"/>
    <property type="evidence" value="ECO:0007669"/>
    <property type="project" value="UniProtKB-UniRule"/>
</dbReference>
<evidence type="ECO:0000256" key="2">
    <source>
        <dbReference type="ARBA" id="ARBA00022448"/>
    </source>
</evidence>
<evidence type="ECO:0000256" key="7">
    <source>
        <dbReference type="PIRSR" id="PIRSR002030-1"/>
    </source>
</evidence>
<dbReference type="Pfam" id="PF01152">
    <property type="entry name" value="Bac_globin"/>
    <property type="match status" value="1"/>
</dbReference>
<keyword evidence="3 6" id="KW-0349">Heme</keyword>
<accession>A0A1I2KCM4</accession>
<dbReference type="Gene3D" id="1.10.490.10">
    <property type="entry name" value="Globins"/>
    <property type="match status" value="1"/>
</dbReference>
<evidence type="ECO:0000313" key="12">
    <source>
        <dbReference type="Proteomes" id="UP000533017"/>
    </source>
</evidence>
<keyword evidence="2 6" id="KW-0813">Transport</keyword>
<dbReference type="PIRSF" id="PIRSF002030">
    <property type="entry name" value="Globin_Protozoa/Cyanobacteria"/>
    <property type="match status" value="1"/>
</dbReference>
<feature type="binding site" description="proximal binding residue" evidence="7">
    <location>
        <position position="78"/>
    </location>
    <ligand>
        <name>heme</name>
        <dbReference type="ChEBI" id="CHEBI:30413"/>
    </ligand>
    <ligandPart>
        <name>Fe</name>
        <dbReference type="ChEBI" id="CHEBI:18248"/>
    </ligandPart>
</feature>
<keyword evidence="5 6" id="KW-0408">Iron</keyword>
<dbReference type="InterPro" id="IPR009050">
    <property type="entry name" value="Globin-like_sf"/>
</dbReference>
<proteinExistence type="inferred from homology"/>
<evidence type="ECO:0000256" key="3">
    <source>
        <dbReference type="ARBA" id="ARBA00022617"/>
    </source>
</evidence>
<evidence type="ECO:0000313" key="11">
    <source>
        <dbReference type="Proteomes" id="UP000199052"/>
    </source>
</evidence>
<dbReference type="GO" id="GO:0019825">
    <property type="term" value="F:oxygen binding"/>
    <property type="evidence" value="ECO:0007669"/>
    <property type="project" value="InterPro"/>
</dbReference>
<keyword evidence="4 6" id="KW-0479">Metal-binding</keyword>
<keyword evidence="12" id="KW-1185">Reference proteome</keyword>
<comment type="cofactor">
    <cofactor evidence="7">
        <name>heme</name>
        <dbReference type="ChEBI" id="CHEBI:30413"/>
    </cofactor>
    <text evidence="7">Binds 1 heme group per subunit.</text>
</comment>
<name>A0A1I2KCM4_9ACTN</name>
<reference evidence="9 12" key="2">
    <citation type="submission" date="2020-07" db="EMBL/GenBank/DDBJ databases">
        <title>Sequencing the genomes of 1000 actinobacteria strains.</title>
        <authorList>
            <person name="Klenk H.-P."/>
        </authorList>
    </citation>
    <scope>NUCLEOTIDE SEQUENCE [LARGE SCALE GENOMIC DNA]</scope>
    <source>
        <strain evidence="9 12">DSM 45117</strain>
    </source>
</reference>
<dbReference type="Proteomes" id="UP000199052">
    <property type="component" value="Unassembled WGS sequence"/>
</dbReference>
<feature type="binding site" description="distal binding residue" evidence="8">
    <location>
        <position position="78"/>
    </location>
    <ligand>
        <name>heme</name>
        <dbReference type="ChEBI" id="CHEBI:30413"/>
    </ligand>
    <ligandPart>
        <name>Fe</name>
        <dbReference type="ChEBI" id="CHEBI:18248"/>
    </ligandPart>
</feature>
<dbReference type="EMBL" id="JACBZA010000001">
    <property type="protein sequence ID" value="NYH85906.1"/>
    <property type="molecule type" value="Genomic_DNA"/>
</dbReference>
<organism evidence="10 11">
    <name type="scientific">Actinopolymorpha cephalotaxi</name>
    <dbReference type="NCBI Taxonomy" id="504797"/>
    <lineage>
        <taxon>Bacteria</taxon>
        <taxon>Bacillati</taxon>
        <taxon>Actinomycetota</taxon>
        <taxon>Actinomycetes</taxon>
        <taxon>Propionibacteriales</taxon>
        <taxon>Actinopolymorphaceae</taxon>
        <taxon>Actinopolymorpha</taxon>
    </lineage>
</organism>
<dbReference type="InterPro" id="IPR001486">
    <property type="entry name" value="Hemoglobin_trunc"/>
</dbReference>
<comment type="similarity">
    <text evidence="1 6">Belongs to the truncated hemoglobin family. Group I subfamily.</text>
</comment>
<dbReference type="InterPro" id="IPR012292">
    <property type="entry name" value="Globin/Proto"/>
</dbReference>
<dbReference type="AlphaFoldDB" id="A0A1I2KCM4"/>
<dbReference type="OrthoDB" id="9798157at2"/>
<evidence type="ECO:0000313" key="9">
    <source>
        <dbReference type="EMBL" id="NYH85906.1"/>
    </source>
</evidence>
<keyword evidence="6" id="KW-0561">Oxygen transport</keyword>
<dbReference type="SUPFAM" id="SSF46458">
    <property type="entry name" value="Globin-like"/>
    <property type="match status" value="1"/>
</dbReference>
<dbReference type="GO" id="GO:0020037">
    <property type="term" value="F:heme binding"/>
    <property type="evidence" value="ECO:0007669"/>
    <property type="project" value="InterPro"/>
</dbReference>
<dbReference type="EMBL" id="FOOI01000001">
    <property type="protein sequence ID" value="SFF62696.1"/>
    <property type="molecule type" value="Genomic_DNA"/>
</dbReference>
<dbReference type="RefSeq" id="WP_092879683.1">
    <property type="nucleotide sequence ID" value="NZ_FOOI01000001.1"/>
</dbReference>
<sequence>MSDHDGTGIESDYDRIGGGPAVSRVVERFYELVLADADLAPFFVGVDMSSLKRHQALLISQVLGGPAEFTGRELRVAHKDLPITAEHFGAVVAHLVAALTEAGVPPEVIARVGAVLGATEKDIVTEPAG</sequence>
<dbReference type="Proteomes" id="UP000533017">
    <property type="component" value="Unassembled WGS sequence"/>
</dbReference>
<dbReference type="STRING" id="504797.SAMN05421678_10182"/>
<evidence type="ECO:0000313" key="10">
    <source>
        <dbReference type="EMBL" id="SFF62696.1"/>
    </source>
</evidence>
<reference evidence="10 11" key="1">
    <citation type="submission" date="2016-10" db="EMBL/GenBank/DDBJ databases">
        <authorList>
            <person name="de Groot N.N."/>
        </authorList>
    </citation>
    <scope>NUCLEOTIDE SEQUENCE [LARGE SCALE GENOMIC DNA]</scope>
    <source>
        <strain evidence="10 11">CPCC 202808</strain>
    </source>
</reference>
<evidence type="ECO:0000256" key="6">
    <source>
        <dbReference type="PIRNR" id="PIRNR002030"/>
    </source>
</evidence>
<feature type="binding site" description="distal binding residue" evidence="8">
    <location>
        <position position="54"/>
    </location>
    <ligand>
        <name>heme</name>
        <dbReference type="ChEBI" id="CHEBI:30413"/>
    </ligand>
    <ligandPart>
        <name>Fe</name>
        <dbReference type="ChEBI" id="CHEBI:18248"/>
    </ligandPart>
</feature>